<dbReference type="PROSITE" id="PS50275">
    <property type="entry name" value="SAC"/>
    <property type="match status" value="1"/>
</dbReference>
<evidence type="ECO:0000313" key="9">
    <source>
        <dbReference type="EMBL" id="URE39130.1"/>
    </source>
</evidence>
<feature type="region of interest" description="Disordered" evidence="6">
    <location>
        <begin position="17"/>
        <end position="40"/>
    </location>
</feature>
<dbReference type="AlphaFoldDB" id="A0A9E7HT06"/>
<dbReference type="GO" id="GO:0046856">
    <property type="term" value="P:phosphatidylinositol dephosphorylation"/>
    <property type="evidence" value="ECO:0007669"/>
    <property type="project" value="InterPro"/>
</dbReference>
<name>A0A9E7HT06_9LILI</name>
<evidence type="ECO:0000256" key="6">
    <source>
        <dbReference type="SAM" id="MobiDB-lite"/>
    </source>
</evidence>
<proteinExistence type="predicted"/>
<feature type="region of interest" description="Disordered" evidence="6">
    <location>
        <begin position="486"/>
        <end position="517"/>
    </location>
</feature>
<feature type="compositionally biased region" description="Polar residues" evidence="6">
    <location>
        <begin position="504"/>
        <end position="517"/>
    </location>
</feature>
<dbReference type="Pfam" id="PF02383">
    <property type="entry name" value="Syja_N"/>
    <property type="match status" value="1"/>
</dbReference>
<evidence type="ECO:0000259" key="7">
    <source>
        <dbReference type="PROSITE" id="PS50275"/>
    </source>
</evidence>
<dbReference type="InterPro" id="IPR002013">
    <property type="entry name" value="SAC_dom"/>
</dbReference>
<evidence type="ECO:0000256" key="5">
    <source>
        <dbReference type="ARBA" id="ARBA00023464"/>
    </source>
</evidence>
<dbReference type="PANTHER" id="PTHR45738">
    <property type="entry name" value="POLYPHOSPHOINOSITIDE PHOSPHATASE"/>
    <property type="match status" value="1"/>
</dbReference>
<dbReference type="InterPro" id="IPR043573">
    <property type="entry name" value="Fig4-like"/>
</dbReference>
<reference evidence="9" key="1">
    <citation type="submission" date="2022-05" db="EMBL/GenBank/DDBJ databases">
        <title>The Musa troglodytarum L. genome provides insights into the mechanism of non-climacteric behaviour and enrichment of carotenoids.</title>
        <authorList>
            <person name="Wang J."/>
        </authorList>
    </citation>
    <scope>NUCLEOTIDE SEQUENCE</scope>
    <source>
        <tissue evidence="9">Leaf</tissue>
    </source>
</reference>
<feature type="region of interest" description="Disordered" evidence="6">
    <location>
        <begin position="731"/>
        <end position="776"/>
    </location>
</feature>
<evidence type="ECO:0000313" key="8">
    <source>
        <dbReference type="EMBL" id="URE22918.1"/>
    </source>
</evidence>
<evidence type="ECO:0000313" key="10">
    <source>
        <dbReference type="Proteomes" id="UP001055439"/>
    </source>
</evidence>
<dbReference type="GO" id="GO:0043813">
    <property type="term" value="F:phosphatidylinositol-3,5-bisphosphate 5-phosphatase activity"/>
    <property type="evidence" value="ECO:0007669"/>
    <property type="project" value="InterPro"/>
</dbReference>
<evidence type="ECO:0000256" key="2">
    <source>
        <dbReference type="ARBA" id="ARBA00022801"/>
    </source>
</evidence>
<accession>A0A9E7HT06</accession>
<dbReference type="EMBL" id="CP097510">
    <property type="protein sequence ID" value="URE22918.1"/>
    <property type="molecule type" value="Genomic_DNA"/>
</dbReference>
<comment type="subcellular location">
    <subcellularLocation>
        <location evidence="1">Vacuole membrane</location>
        <topology evidence="1">Peripheral membrane protein</topology>
    </subcellularLocation>
</comment>
<keyword evidence="10" id="KW-1185">Reference proteome</keyword>
<dbReference type="EMBL" id="CP097510">
    <property type="protein sequence ID" value="URE39130.1"/>
    <property type="molecule type" value="Genomic_DNA"/>
</dbReference>
<organism evidence="9 10">
    <name type="scientific">Musa troglodytarum</name>
    <name type="common">fe'i banana</name>
    <dbReference type="NCBI Taxonomy" id="320322"/>
    <lineage>
        <taxon>Eukaryota</taxon>
        <taxon>Viridiplantae</taxon>
        <taxon>Streptophyta</taxon>
        <taxon>Embryophyta</taxon>
        <taxon>Tracheophyta</taxon>
        <taxon>Spermatophyta</taxon>
        <taxon>Magnoliopsida</taxon>
        <taxon>Liliopsida</taxon>
        <taxon>Zingiberales</taxon>
        <taxon>Musaceae</taxon>
        <taxon>Musa</taxon>
    </lineage>
</organism>
<dbReference type="PANTHER" id="PTHR45738:SF3">
    <property type="entry name" value="OS03G0182400 PROTEIN"/>
    <property type="match status" value="1"/>
</dbReference>
<evidence type="ECO:0000256" key="4">
    <source>
        <dbReference type="ARBA" id="ARBA00023337"/>
    </source>
</evidence>
<protein>
    <submittedName>
        <fullName evidence="9">SAC domain containing protein</fullName>
    </submittedName>
</protein>
<sequence length="807" mass="91544">MEDALISVALDVQVMSSDPGALDPDGMAAEGGAEARNNDEPNDASCYLHVFELYETQSNFYMIRKNRSQRSWRLLKIGRLRASELNICQESTTYTESECKELLNRIHEENKSTGGLKFVTNCYGIVGFVKFLGPYYMLLITEREEIGALFGHTIYAITKSKFIALPNSSVQSNMANSREERRYKKLFCTVDITQGFFFSYSYSIMQSLQKNICEEKTGQMLYESMFIWNEFLTHEIHSRLKSTLWTVYLVYGFFKQVKLSIHGKDFWLTLIARRSQHCAGTRYLKRGVDEDGNVANDVETEQIIFKDIPGEIPTFVSSIVQNRGSIPLFWSQETSKLNLKPDIILNKDKGYEATKLHFDNLAERYGKPIVILNLIKSEEKKPRESILRSEFASAVKYVDKNLSEDSHLKFIHWDLHKHYRSKAKNVLTMLVEVAACTLRLTNFFYCEMAPALRYESDLRWPTFVSLFLNILALMFRMDDAGDQSSNNICSSSTTDKDDVDMLENGSQENMDSDISGSETKTIAVSNGGLCSVKSLRCQKGVLRTNCIDCLDRTNIAQYAYGLVALGHQLHALKLSPCPSIPLDATLADHLMTYYEKMGDTLSLQYGGSTAHNKIFSERRGQCKATIRCQELLRTFQRYYSNAFTDVDKQAAIDLFLGRFQPQLDKPAIWEHCGVGKSGHAFTNEISRHTAMVPHGQHFADSADSYLYNDWYSNFLDFESILSSQSFLEGEMNDRSTSNSAVESLSTQSTADGRSNEASSDLAENGSITEGDQVIEEQPHDTVQTASTWNKFPDSFAQWVDHGEALYR</sequence>
<evidence type="ECO:0000256" key="3">
    <source>
        <dbReference type="ARBA" id="ARBA00023136"/>
    </source>
</evidence>
<keyword evidence="3" id="KW-0472">Membrane</keyword>
<gene>
    <name evidence="8" type="ORF">MUK42_06962</name>
    <name evidence="9" type="ORF">MUK42_33263</name>
</gene>
<dbReference type="Proteomes" id="UP001055439">
    <property type="component" value="Chromosome 8"/>
</dbReference>
<dbReference type="GO" id="GO:0005774">
    <property type="term" value="C:vacuolar membrane"/>
    <property type="evidence" value="ECO:0007669"/>
    <property type="project" value="UniProtKB-SubCell"/>
</dbReference>
<evidence type="ECO:0000256" key="1">
    <source>
        <dbReference type="ARBA" id="ARBA00004148"/>
    </source>
</evidence>
<keyword evidence="2" id="KW-0378">Hydrolase</keyword>
<dbReference type="OrthoDB" id="405996at2759"/>
<feature type="domain" description="SAC" evidence="7">
    <location>
        <begin position="187"/>
        <end position="607"/>
    </location>
</feature>
<comment type="catalytic activity">
    <reaction evidence="4">
        <text>a 1,2-diacyl-sn-glycero-3-phospho-(1D-myo-inositol-3,5-bisphosphate) + H2O = a 1,2-diacyl-sn-glycero-3-phospho-(1D-myo-inositol-3-phosphate) + phosphate</text>
        <dbReference type="Rhea" id="RHEA:32955"/>
        <dbReference type="ChEBI" id="CHEBI:15377"/>
        <dbReference type="ChEBI" id="CHEBI:43474"/>
        <dbReference type="ChEBI" id="CHEBI:57923"/>
        <dbReference type="ChEBI" id="CHEBI:58088"/>
    </reaction>
</comment>
<feature type="compositionally biased region" description="Polar residues" evidence="6">
    <location>
        <begin position="734"/>
        <end position="758"/>
    </location>
</feature>
<comment type="subunit">
    <text evidence="5">Component of the PI(3,5)P2 regulatory complex at least composed of ATG18, SAC/FIG4, FAB1 and VAC14.</text>
</comment>